<evidence type="ECO:0000313" key="2">
    <source>
        <dbReference type="Proteomes" id="UP001201163"/>
    </source>
</evidence>
<protein>
    <submittedName>
        <fullName evidence="1">Uncharacterized protein</fullName>
    </submittedName>
</protein>
<gene>
    <name evidence="1" type="ORF">EDB92DRAFT_1858359</name>
</gene>
<dbReference type="AlphaFoldDB" id="A0AAD4LHS2"/>
<keyword evidence="2" id="KW-1185">Reference proteome</keyword>
<name>A0AAD4LHS2_9AGAM</name>
<evidence type="ECO:0000313" key="1">
    <source>
        <dbReference type="EMBL" id="KAH8992176.1"/>
    </source>
</evidence>
<comment type="caution">
    <text evidence="1">The sequence shown here is derived from an EMBL/GenBank/DDBJ whole genome shotgun (WGS) entry which is preliminary data.</text>
</comment>
<reference evidence="1" key="1">
    <citation type="submission" date="2022-01" db="EMBL/GenBank/DDBJ databases">
        <title>Comparative genomics reveals a dynamic genome evolution in the ectomycorrhizal milk-cap (Lactarius) mushrooms.</title>
        <authorList>
            <consortium name="DOE Joint Genome Institute"/>
            <person name="Lebreton A."/>
            <person name="Tang N."/>
            <person name="Kuo A."/>
            <person name="LaButti K."/>
            <person name="Drula E."/>
            <person name="Barry K."/>
            <person name="Clum A."/>
            <person name="Lipzen A."/>
            <person name="Mousain D."/>
            <person name="Ng V."/>
            <person name="Wang R."/>
            <person name="Wang X."/>
            <person name="Dai Y."/>
            <person name="Henrissat B."/>
            <person name="Grigoriev I.V."/>
            <person name="Guerin-Laguette A."/>
            <person name="Yu F."/>
            <person name="Martin F.M."/>
        </authorList>
    </citation>
    <scope>NUCLEOTIDE SEQUENCE</scope>
    <source>
        <strain evidence="1">QP</strain>
    </source>
</reference>
<proteinExistence type="predicted"/>
<dbReference type="Proteomes" id="UP001201163">
    <property type="component" value="Unassembled WGS sequence"/>
</dbReference>
<organism evidence="1 2">
    <name type="scientific">Lactarius akahatsu</name>
    <dbReference type="NCBI Taxonomy" id="416441"/>
    <lineage>
        <taxon>Eukaryota</taxon>
        <taxon>Fungi</taxon>
        <taxon>Dikarya</taxon>
        <taxon>Basidiomycota</taxon>
        <taxon>Agaricomycotina</taxon>
        <taxon>Agaricomycetes</taxon>
        <taxon>Russulales</taxon>
        <taxon>Russulaceae</taxon>
        <taxon>Lactarius</taxon>
    </lineage>
</organism>
<accession>A0AAD4LHS2</accession>
<sequence>MMIGRSYQLLSRRLYPAGPCKWPQSTYTREKLGLSLVSLLGLTAYVGCSWSRLNLDSAAQDSSSTQENIQEHQKIRTNNNVSYTRDDGFNVYVRNLHTHTQTFEQTVFPGNHTGVARYDTAKCDSPGDHATDFAAGVLPVPTGYWSIFALLSADDTNSSNPGAISWIRRNIVAAVAGALADAHSAGHPPPSTLVDDALRQALVHLDDDARTGQPWAQNAGRASALLAFFDSESRVLRVANTGAGRASATYECTELVGPGSPRYLELETTRSHRVDVEELVSDGVFPSRGPLDASSVETRSIEVRNGDFLMLGSESAWSGMEGSEAVRAVGAWIREQDGPAPEGRLWPRDPALGFDFPRKYEEDDFGLGWVGAMVPAMMRNFDTVFSPYRGNPASCVLRHTELERVAESGSAPDQDDRVTGRCARATSSSGWVICR</sequence>
<dbReference type="EMBL" id="JAKELL010000023">
    <property type="protein sequence ID" value="KAH8992176.1"/>
    <property type="molecule type" value="Genomic_DNA"/>
</dbReference>